<dbReference type="EMBL" id="GDJX01024585">
    <property type="protein sequence ID" value="JAT43351.1"/>
    <property type="molecule type" value="Transcribed_RNA"/>
</dbReference>
<dbReference type="SUPFAM" id="SSF75304">
    <property type="entry name" value="Amidase signature (AS) enzymes"/>
    <property type="match status" value="1"/>
</dbReference>
<dbReference type="InterPro" id="IPR023631">
    <property type="entry name" value="Amidase_dom"/>
</dbReference>
<dbReference type="PANTHER" id="PTHR46310:SF7">
    <property type="entry name" value="AMIDASE 1"/>
    <property type="match status" value="1"/>
</dbReference>
<dbReference type="InterPro" id="IPR036928">
    <property type="entry name" value="AS_sf"/>
</dbReference>
<sequence>MEEGKDEFGAFMERFELRLPPPEGSSPSPELPLGGLTFAVKDIFDVSGYVTGFGNPDWARTHASAAMTSPAVMTIIRAGATCVGKTVMDEMAYSINGENKHYGTPTNPAAPDRVPGGSSSGSAVSVAAEIVDFSIGTDTGGSVRVPAAYCGIFGFRPSHGAVSTTGVIPMAQSFDTIGWFSRDPMILAKVGEVLLQLPITKTELPSKILIPEDCFLHLSSQGSRACQILTESVRKTIGCHVLCHLNLGEYIANKVPSLHNFVHKHLVASTEKQGTIPALSALSSAMRSLQRCEFKSNHGEWVKTVRPDLGPGIFERVWEAVKTTEEDVVPHCHAVRSELQAALNELLKDNGVLALPTVPGPPPKLLTEASLLENFRAKAFSLLSIAGMSGFCQVTIPLGKNENFPMSISLLGRHGSDVFLLNLVDMLYGNRRKQAVTIEKPVH</sequence>
<dbReference type="Gene3D" id="3.90.1300.10">
    <property type="entry name" value="Amidase signature (AS) domain"/>
    <property type="match status" value="1"/>
</dbReference>
<dbReference type="AlphaFoldDB" id="A0A1D1XLT5"/>
<accession>A0A1D1XLT5</accession>
<evidence type="ECO:0000313" key="3">
    <source>
        <dbReference type="EMBL" id="JAT43351.1"/>
    </source>
</evidence>
<dbReference type="FunFam" id="3.90.1300.10:FF:000004">
    <property type="entry name" value="Outer envelope protein 64, mitochondrial"/>
    <property type="match status" value="1"/>
</dbReference>
<feature type="domain" description="Amidase" evidence="2">
    <location>
        <begin position="29"/>
        <end position="183"/>
    </location>
</feature>
<organism evidence="3">
    <name type="scientific">Anthurium amnicola</name>
    <dbReference type="NCBI Taxonomy" id="1678845"/>
    <lineage>
        <taxon>Eukaryota</taxon>
        <taxon>Viridiplantae</taxon>
        <taxon>Streptophyta</taxon>
        <taxon>Embryophyta</taxon>
        <taxon>Tracheophyta</taxon>
        <taxon>Spermatophyta</taxon>
        <taxon>Magnoliopsida</taxon>
        <taxon>Liliopsida</taxon>
        <taxon>Araceae</taxon>
        <taxon>Pothoideae</taxon>
        <taxon>Potheae</taxon>
        <taxon>Anthurium</taxon>
    </lineage>
</organism>
<dbReference type="InterPro" id="IPR020556">
    <property type="entry name" value="Amidase_CS"/>
</dbReference>
<comment type="similarity">
    <text evidence="1">Belongs to the amidase family.</text>
</comment>
<proteinExistence type="inferred from homology"/>
<dbReference type="GO" id="GO:0016811">
    <property type="term" value="F:hydrolase activity, acting on carbon-nitrogen (but not peptide) bonds, in linear amides"/>
    <property type="evidence" value="ECO:0007669"/>
    <property type="project" value="UniProtKB-ARBA"/>
</dbReference>
<protein>
    <submittedName>
        <fullName evidence="3">Amidase 1</fullName>
    </submittedName>
</protein>
<evidence type="ECO:0000256" key="1">
    <source>
        <dbReference type="ARBA" id="ARBA00009199"/>
    </source>
</evidence>
<reference evidence="3" key="1">
    <citation type="submission" date="2015-07" db="EMBL/GenBank/DDBJ databases">
        <title>Transcriptome Assembly of Anthurium amnicola.</title>
        <authorList>
            <person name="Suzuki J."/>
        </authorList>
    </citation>
    <scope>NUCLEOTIDE SEQUENCE</scope>
</reference>
<dbReference type="Pfam" id="PF01425">
    <property type="entry name" value="Amidase"/>
    <property type="match status" value="1"/>
</dbReference>
<dbReference type="PROSITE" id="PS00571">
    <property type="entry name" value="AMIDASES"/>
    <property type="match status" value="1"/>
</dbReference>
<dbReference type="PANTHER" id="PTHR46310">
    <property type="entry name" value="AMIDASE 1"/>
    <property type="match status" value="1"/>
</dbReference>
<evidence type="ECO:0000259" key="2">
    <source>
        <dbReference type="Pfam" id="PF01425"/>
    </source>
</evidence>
<gene>
    <name evidence="3" type="primary">AMI1_0</name>
    <name evidence="3" type="ORF">g.92298</name>
</gene>
<name>A0A1D1XLT5_9ARAE</name>